<comment type="caution">
    <text evidence="2">The sequence shown here is derived from an EMBL/GenBank/DDBJ whole genome shotgun (WGS) entry which is preliminary data.</text>
</comment>
<evidence type="ECO:0000313" key="2">
    <source>
        <dbReference type="EMBL" id="GIE95363.1"/>
    </source>
</evidence>
<name>A0A919MU29_9ACTN</name>
<feature type="domain" description="N-acetyltransferase" evidence="1">
    <location>
        <begin position="1"/>
        <end position="151"/>
    </location>
</feature>
<dbReference type="InterPro" id="IPR016181">
    <property type="entry name" value="Acyl_CoA_acyltransferase"/>
</dbReference>
<dbReference type="GO" id="GO:0016747">
    <property type="term" value="F:acyltransferase activity, transferring groups other than amino-acyl groups"/>
    <property type="evidence" value="ECO:0007669"/>
    <property type="project" value="InterPro"/>
</dbReference>
<sequence length="154" mass="17386">MLLRAARLPDLPALLDVQEAGAVLALHSIFPQDTHPFPRADLERRWAAEIAHPDIDVHVIERIPGRIEGFVAIRGAELLHFGTAVDTWGTGLAAGAHAEIVAKLEAPAFLRVFEENHRARRFYEKMGWRRTAWQSRSSFAPHPVLLRYELDLDL</sequence>
<keyword evidence="3" id="KW-1185">Reference proteome</keyword>
<gene>
    <name evidence="2" type="ORF">Ari01nite_28280</name>
</gene>
<dbReference type="Gene3D" id="3.40.630.30">
    <property type="match status" value="1"/>
</dbReference>
<reference evidence="2" key="1">
    <citation type="submission" date="2021-01" db="EMBL/GenBank/DDBJ databases">
        <title>Whole genome shotgun sequence of Actinoplanes rishiriensis NBRC 108556.</title>
        <authorList>
            <person name="Komaki H."/>
            <person name="Tamura T."/>
        </authorList>
    </citation>
    <scope>NUCLEOTIDE SEQUENCE</scope>
    <source>
        <strain evidence="2">NBRC 108556</strain>
    </source>
</reference>
<accession>A0A919MU29</accession>
<evidence type="ECO:0000313" key="3">
    <source>
        <dbReference type="Proteomes" id="UP000636960"/>
    </source>
</evidence>
<dbReference type="Pfam" id="PF00583">
    <property type="entry name" value="Acetyltransf_1"/>
    <property type="match status" value="1"/>
</dbReference>
<dbReference type="PROSITE" id="PS51186">
    <property type="entry name" value="GNAT"/>
    <property type="match status" value="1"/>
</dbReference>
<dbReference type="SUPFAM" id="SSF55729">
    <property type="entry name" value="Acyl-CoA N-acyltransferases (Nat)"/>
    <property type="match status" value="1"/>
</dbReference>
<protein>
    <recommendedName>
        <fullName evidence="1">N-acetyltransferase domain-containing protein</fullName>
    </recommendedName>
</protein>
<dbReference type="EMBL" id="BOMV01000027">
    <property type="protein sequence ID" value="GIE95363.1"/>
    <property type="molecule type" value="Genomic_DNA"/>
</dbReference>
<dbReference type="AlphaFoldDB" id="A0A919MU29"/>
<evidence type="ECO:0000259" key="1">
    <source>
        <dbReference type="PROSITE" id="PS51186"/>
    </source>
</evidence>
<organism evidence="2 3">
    <name type="scientific">Paractinoplanes rishiriensis</name>
    <dbReference type="NCBI Taxonomy" id="1050105"/>
    <lineage>
        <taxon>Bacteria</taxon>
        <taxon>Bacillati</taxon>
        <taxon>Actinomycetota</taxon>
        <taxon>Actinomycetes</taxon>
        <taxon>Micromonosporales</taxon>
        <taxon>Micromonosporaceae</taxon>
        <taxon>Paractinoplanes</taxon>
    </lineage>
</organism>
<dbReference type="RefSeq" id="WP_203781665.1">
    <property type="nucleotide sequence ID" value="NZ_BOMV01000027.1"/>
</dbReference>
<dbReference type="InterPro" id="IPR000182">
    <property type="entry name" value="GNAT_dom"/>
</dbReference>
<proteinExistence type="predicted"/>
<dbReference type="Proteomes" id="UP000636960">
    <property type="component" value="Unassembled WGS sequence"/>
</dbReference>